<dbReference type="GO" id="GO:0016020">
    <property type="term" value="C:membrane"/>
    <property type="evidence" value="ECO:0007669"/>
    <property type="project" value="UniProtKB-SubCell"/>
</dbReference>
<evidence type="ECO:0000256" key="5">
    <source>
        <dbReference type="ARBA" id="ARBA00022989"/>
    </source>
</evidence>
<feature type="domain" description="Cytochrome b561" evidence="9">
    <location>
        <begin position="343"/>
        <end position="460"/>
    </location>
</feature>
<dbReference type="Gene3D" id="1.20.120.1770">
    <property type="match status" value="1"/>
</dbReference>
<evidence type="ECO:0000256" key="3">
    <source>
        <dbReference type="ARBA" id="ARBA00022692"/>
    </source>
</evidence>
<feature type="transmembrane region" description="Helical" evidence="7">
    <location>
        <begin position="401"/>
        <end position="422"/>
    </location>
</feature>
<dbReference type="Proteomes" id="UP000245956">
    <property type="component" value="Unassembled WGS sequence"/>
</dbReference>
<accession>A0A2U3DXJ1</accession>
<name>A0A2U3DXJ1_PURLI</name>
<dbReference type="Gene3D" id="2.60.40.1210">
    <property type="entry name" value="Cellobiose dehydrogenase, cytochrome domain"/>
    <property type="match status" value="1"/>
</dbReference>
<evidence type="ECO:0000256" key="6">
    <source>
        <dbReference type="ARBA" id="ARBA00023136"/>
    </source>
</evidence>
<feature type="transmembrane region" description="Helical" evidence="7">
    <location>
        <begin position="375"/>
        <end position="395"/>
    </location>
</feature>
<feature type="transmembrane region" description="Helical" evidence="7">
    <location>
        <begin position="468"/>
        <end position="488"/>
    </location>
</feature>
<evidence type="ECO:0000256" key="1">
    <source>
        <dbReference type="ARBA" id="ARBA00004370"/>
    </source>
</evidence>
<dbReference type="SUPFAM" id="SSF49344">
    <property type="entry name" value="CBD9-like"/>
    <property type="match status" value="1"/>
</dbReference>
<dbReference type="AlphaFoldDB" id="A0A2U3DXJ1"/>
<organism evidence="10 11">
    <name type="scientific">Purpureocillium lilacinum</name>
    <name type="common">Paecilomyces lilacinus</name>
    <dbReference type="NCBI Taxonomy" id="33203"/>
    <lineage>
        <taxon>Eukaryota</taxon>
        <taxon>Fungi</taxon>
        <taxon>Dikarya</taxon>
        <taxon>Ascomycota</taxon>
        <taxon>Pezizomycotina</taxon>
        <taxon>Sordariomycetes</taxon>
        <taxon>Hypocreomycetidae</taxon>
        <taxon>Hypocreales</taxon>
        <taxon>Ophiocordycipitaceae</taxon>
        <taxon>Purpureocillium</taxon>
    </lineage>
</organism>
<dbReference type="EMBL" id="LCWV01000021">
    <property type="protein sequence ID" value="PWI66957.1"/>
    <property type="molecule type" value="Genomic_DNA"/>
</dbReference>
<keyword evidence="4" id="KW-0249">Electron transport</keyword>
<dbReference type="InterPro" id="IPR015920">
    <property type="entry name" value="Cellobiose_DH-like_cyt"/>
</dbReference>
<dbReference type="CDD" id="cd08760">
    <property type="entry name" value="Cyt_b561_FRRS1_like"/>
    <property type="match status" value="1"/>
</dbReference>
<dbReference type="SMART" id="SM00664">
    <property type="entry name" value="DoH"/>
    <property type="match status" value="1"/>
</dbReference>
<evidence type="ECO:0008006" key="12">
    <source>
        <dbReference type="Google" id="ProtNLM"/>
    </source>
</evidence>
<dbReference type="PANTHER" id="PTHR47797">
    <property type="entry name" value="DEHYDROGENASE, PUTATIVE (AFU_ORTHOLOGUE AFUA_8G05805)-RELATED"/>
    <property type="match status" value="1"/>
</dbReference>
<dbReference type="Pfam" id="PF16010">
    <property type="entry name" value="CDH-cyt"/>
    <property type="match status" value="1"/>
</dbReference>
<evidence type="ECO:0000313" key="10">
    <source>
        <dbReference type="EMBL" id="PWI66957.1"/>
    </source>
</evidence>
<evidence type="ECO:0000256" key="2">
    <source>
        <dbReference type="ARBA" id="ARBA00022448"/>
    </source>
</evidence>
<evidence type="ECO:0000256" key="7">
    <source>
        <dbReference type="SAM" id="Phobius"/>
    </source>
</evidence>
<keyword evidence="3 7" id="KW-0812">Transmembrane</keyword>
<evidence type="ECO:0000259" key="9">
    <source>
        <dbReference type="SMART" id="SM00665"/>
    </source>
</evidence>
<dbReference type="CDD" id="cd09630">
    <property type="entry name" value="CDH_like_cytochrome"/>
    <property type="match status" value="1"/>
</dbReference>
<dbReference type="SMART" id="SM00665">
    <property type="entry name" value="B561"/>
    <property type="match status" value="1"/>
</dbReference>
<comment type="caution">
    <text evidence="10">The sequence shown here is derived from an EMBL/GenBank/DDBJ whole genome shotgun (WGS) entry which is preliminary data.</text>
</comment>
<proteinExistence type="predicted"/>
<evidence type="ECO:0000313" key="11">
    <source>
        <dbReference type="Proteomes" id="UP000245956"/>
    </source>
</evidence>
<evidence type="ECO:0000259" key="8">
    <source>
        <dbReference type="SMART" id="SM00664"/>
    </source>
</evidence>
<gene>
    <name evidence="10" type="ORF">PCL_04463</name>
</gene>
<feature type="transmembrane region" description="Helical" evidence="7">
    <location>
        <begin position="443"/>
        <end position="462"/>
    </location>
</feature>
<feature type="domain" description="DOMON" evidence="8">
    <location>
        <begin position="158"/>
        <end position="261"/>
    </location>
</feature>
<feature type="transmembrane region" description="Helical" evidence="7">
    <location>
        <begin position="343"/>
        <end position="363"/>
    </location>
</feature>
<comment type="subcellular location">
    <subcellularLocation>
        <location evidence="1">Membrane</location>
    </subcellularLocation>
</comment>
<sequence length="540" mass="59338">MKKFRPLLLSPPFFCASSCHPATPHLLAAELRSRLLRTANYFQSHSFKLGHDKAFWTRAHYNGSCWALRAGRGPHAMELAPRKLLRALLPLTALLCFLFPLSGAAEAVQYCKVGNSTNDKDGVNFCVGLSLYRNASTDAHNAYITLTHTRPLHSAVGWTAVGIGRAMRGALMFIIYGDPASGEQPAVSIRTATGHSHPTMVVRDRMNGGDLEVVRAEWLTDKTQGGTATAIVSLVCYSCTLWPDESISASTTSQPWIWAWNKAQEFATFTDNEHLAMHEPRPDSGGWGRFYVDMVQAESSGPEAPSLPAINPGVAAIGTYESPKDSSKGKHKPMSFHVIVMRLHGLLMMIAFLLLLPLGVFAIRSGSPRSFKYHWVIQVTASTAMAGGLAAGLRMHPEISTVHQVVGVSLAGIVLVQIYLGWRHHVDFVRIRRRTWISYAHLWAGRLFMIGGSVNVLLGLALSGYSRLWMAIIAAYIVIGGVTLALWVHRRNSIIAKSKAVAQGEEEEQLVPLQNDEYFVVAEEGDDESVDVRNSTEKDK</sequence>
<keyword evidence="2" id="KW-0813">Transport</keyword>
<protein>
    <recommendedName>
        <fullName evidence="12">Cytochrome b561 domain-containing protein</fullName>
    </recommendedName>
</protein>
<dbReference type="InterPro" id="IPR005018">
    <property type="entry name" value="DOMON_domain"/>
</dbReference>
<reference evidence="10 11" key="1">
    <citation type="journal article" date="2016" name="Front. Microbiol.">
        <title>Genome and transcriptome sequences reveal the specific parasitism of the nematophagous Purpureocillium lilacinum 36-1.</title>
        <authorList>
            <person name="Xie J."/>
            <person name="Li S."/>
            <person name="Mo C."/>
            <person name="Xiao X."/>
            <person name="Peng D."/>
            <person name="Wang G."/>
            <person name="Xiao Y."/>
        </authorList>
    </citation>
    <scope>NUCLEOTIDE SEQUENCE [LARGE SCALE GENOMIC DNA]</scope>
    <source>
        <strain evidence="10 11">36-1</strain>
    </source>
</reference>
<keyword evidence="6 7" id="KW-0472">Membrane</keyword>
<keyword evidence="5 7" id="KW-1133">Transmembrane helix</keyword>
<dbReference type="InterPro" id="IPR006593">
    <property type="entry name" value="Cyt_b561/ferric_Rdtase_TM"/>
</dbReference>
<dbReference type="PANTHER" id="PTHR47797:SF3">
    <property type="entry name" value="CYTOCHROME B561 DOMAIN-CONTAINING PROTEIN"/>
    <property type="match status" value="1"/>
</dbReference>
<evidence type="ECO:0000256" key="4">
    <source>
        <dbReference type="ARBA" id="ARBA00022982"/>
    </source>
</evidence>